<accession>A0A4P9UQB4</accession>
<dbReference type="InterPro" id="IPR000644">
    <property type="entry name" value="CBS_dom"/>
</dbReference>
<dbReference type="PANTHER" id="PTHR43773:SF1">
    <property type="entry name" value="MAGNESIUM TRANSPORTER MGTE"/>
    <property type="match status" value="1"/>
</dbReference>
<evidence type="ECO:0000256" key="1">
    <source>
        <dbReference type="ARBA" id="ARBA00004141"/>
    </source>
</evidence>
<evidence type="ECO:0000313" key="12">
    <source>
        <dbReference type="Proteomes" id="UP000305881"/>
    </source>
</evidence>
<dbReference type="CDD" id="cd04606">
    <property type="entry name" value="CBS_pair_Mg_transporter"/>
    <property type="match status" value="1"/>
</dbReference>
<dbReference type="GO" id="GO:0005886">
    <property type="term" value="C:plasma membrane"/>
    <property type="evidence" value="ECO:0007669"/>
    <property type="project" value="UniProtKB-SubCell"/>
</dbReference>
<dbReference type="KEGG" id="mbur:EQU24_16285"/>
<evidence type="ECO:0000256" key="8">
    <source>
        <dbReference type="PROSITE-ProRule" id="PRU00703"/>
    </source>
</evidence>
<dbReference type="Gene3D" id="1.10.357.20">
    <property type="entry name" value="SLC41 divalent cation transporters, integral membrane domain"/>
    <property type="match status" value="1"/>
</dbReference>
<evidence type="ECO:0000256" key="5">
    <source>
        <dbReference type="ARBA" id="ARBA00022842"/>
    </source>
</evidence>
<keyword evidence="9" id="KW-0479">Metal-binding</keyword>
<feature type="domain" description="CBS" evidence="10">
    <location>
        <begin position="136"/>
        <end position="199"/>
    </location>
</feature>
<evidence type="ECO:0000256" key="7">
    <source>
        <dbReference type="ARBA" id="ARBA00023136"/>
    </source>
</evidence>
<evidence type="ECO:0000256" key="2">
    <source>
        <dbReference type="ARBA" id="ARBA00009749"/>
    </source>
</evidence>
<dbReference type="Gene3D" id="1.25.60.10">
    <property type="entry name" value="MgtE N-terminal domain-like"/>
    <property type="match status" value="1"/>
</dbReference>
<name>A0A4P9UQB4_METBY</name>
<dbReference type="InterPro" id="IPR006667">
    <property type="entry name" value="SLC41_membr_dom"/>
</dbReference>
<evidence type="ECO:0000313" key="11">
    <source>
        <dbReference type="EMBL" id="QCW83624.1"/>
    </source>
</evidence>
<keyword evidence="6 9" id="KW-1133">Transmembrane helix</keyword>
<keyword evidence="5 9" id="KW-0460">Magnesium</keyword>
<dbReference type="AlphaFoldDB" id="A0A4P9UQB4"/>
<evidence type="ECO:0000256" key="9">
    <source>
        <dbReference type="RuleBase" id="RU362011"/>
    </source>
</evidence>
<dbReference type="EMBL" id="CP035467">
    <property type="protein sequence ID" value="QCW83624.1"/>
    <property type="molecule type" value="Genomic_DNA"/>
</dbReference>
<dbReference type="RefSeq" id="WP_017842568.1">
    <property type="nucleotide sequence ID" value="NZ_CP035467.1"/>
</dbReference>
<dbReference type="OrthoDB" id="9790355at2"/>
<keyword evidence="7 9" id="KW-0472">Membrane</keyword>
<dbReference type="SUPFAM" id="SSF158791">
    <property type="entry name" value="MgtE N-terminal domain-like"/>
    <property type="match status" value="1"/>
</dbReference>
<evidence type="ECO:0000256" key="3">
    <source>
        <dbReference type="ARBA" id="ARBA00022448"/>
    </source>
</evidence>
<feature type="transmembrane region" description="Helical" evidence="9">
    <location>
        <begin position="384"/>
        <end position="410"/>
    </location>
</feature>
<dbReference type="GO" id="GO:0015095">
    <property type="term" value="F:magnesium ion transmembrane transporter activity"/>
    <property type="evidence" value="ECO:0007669"/>
    <property type="project" value="UniProtKB-UniRule"/>
</dbReference>
<comment type="subunit">
    <text evidence="9">Homodimer.</text>
</comment>
<gene>
    <name evidence="11" type="primary">mgtE</name>
    <name evidence="11" type="ORF">EQU24_16285</name>
</gene>
<dbReference type="InterPro" id="IPR046342">
    <property type="entry name" value="CBS_dom_sf"/>
</dbReference>
<dbReference type="InterPro" id="IPR036739">
    <property type="entry name" value="SLC41_membr_dom_sf"/>
</dbReference>
<dbReference type="InterPro" id="IPR006668">
    <property type="entry name" value="Mg_transptr_MgtE_intracell_dom"/>
</dbReference>
<dbReference type="InterPro" id="IPR038076">
    <property type="entry name" value="MgtE_N_sf"/>
</dbReference>
<comment type="function">
    <text evidence="9">Acts as a magnesium transporter.</text>
</comment>
<dbReference type="PROSITE" id="PS51371">
    <property type="entry name" value="CBS"/>
    <property type="match status" value="2"/>
</dbReference>
<evidence type="ECO:0000256" key="4">
    <source>
        <dbReference type="ARBA" id="ARBA00022692"/>
    </source>
</evidence>
<dbReference type="Proteomes" id="UP000305881">
    <property type="component" value="Chromosome"/>
</dbReference>
<evidence type="ECO:0000259" key="10">
    <source>
        <dbReference type="PROSITE" id="PS51371"/>
    </source>
</evidence>
<organism evidence="11 12">
    <name type="scientific">Methylotuvimicrobium buryatense</name>
    <name type="common">Methylomicrobium buryatense</name>
    <dbReference type="NCBI Taxonomy" id="95641"/>
    <lineage>
        <taxon>Bacteria</taxon>
        <taxon>Pseudomonadati</taxon>
        <taxon>Pseudomonadota</taxon>
        <taxon>Gammaproteobacteria</taxon>
        <taxon>Methylococcales</taxon>
        <taxon>Methylococcaceae</taxon>
        <taxon>Methylotuvimicrobium</taxon>
    </lineage>
</organism>
<protein>
    <recommendedName>
        <fullName evidence="9">Magnesium transporter MgtE</fullName>
    </recommendedName>
</protein>
<feature type="transmembrane region" description="Helical" evidence="9">
    <location>
        <begin position="358"/>
        <end position="378"/>
    </location>
</feature>
<dbReference type="Pfam" id="PF01769">
    <property type="entry name" value="MgtE"/>
    <property type="match status" value="1"/>
</dbReference>
<dbReference type="SUPFAM" id="SSF161093">
    <property type="entry name" value="MgtE membrane domain-like"/>
    <property type="match status" value="1"/>
</dbReference>
<feature type="transmembrane region" description="Helical" evidence="9">
    <location>
        <begin position="284"/>
        <end position="304"/>
    </location>
</feature>
<comment type="subcellular location">
    <subcellularLocation>
        <location evidence="9">Cell membrane</location>
        <topology evidence="9">Multi-pass membrane protein</topology>
    </subcellularLocation>
    <subcellularLocation>
        <location evidence="1">Membrane</location>
        <topology evidence="1">Multi-pass membrane protein</topology>
    </subcellularLocation>
</comment>
<dbReference type="Pfam" id="PF00571">
    <property type="entry name" value="CBS"/>
    <property type="match status" value="2"/>
</dbReference>
<dbReference type="InterPro" id="IPR006669">
    <property type="entry name" value="MgtE_transporter"/>
</dbReference>
<feature type="transmembrane region" description="Helical" evidence="9">
    <location>
        <begin position="310"/>
        <end position="337"/>
    </location>
</feature>
<evidence type="ECO:0000256" key="6">
    <source>
        <dbReference type="ARBA" id="ARBA00022989"/>
    </source>
</evidence>
<feature type="domain" description="CBS" evidence="10">
    <location>
        <begin position="200"/>
        <end position="256"/>
    </location>
</feature>
<dbReference type="Gene3D" id="3.10.580.10">
    <property type="entry name" value="CBS-domain"/>
    <property type="match status" value="1"/>
</dbReference>
<dbReference type="SMART" id="SM00924">
    <property type="entry name" value="MgtE_N"/>
    <property type="match status" value="1"/>
</dbReference>
<proteinExistence type="inferred from homology"/>
<sequence length="450" mass="49411">MPTAILNDYLRRAIERKDYQAVLQFLEEFQAVDLAELLQTVPVDAARELLMYLPVVQRASVFGHLPVDWQSQLTTAMTDKEVSQLLRHLDADEGADLLHVLPENRHDRVLRKIAHAEREALRRLASYEEGTAGAIMTSDYMTVPAEITVGKALDVIRKSAPNAELIYQIYTVDAQYRLIGTLSLRELIMNKPEARIKDVMTTEMVKTKLSAKQEDAAKLISRYDLLSLPVVDDDERLVGIITYDDAMDVAEAEATEDMHKGATIGPLAGNFRDARLFTLYRKRIVWLLLLVFGNLISGAGIAYYENIIAAYVVLVFFLPLLIGSGGNAGSQAATLVVRGIATGDVTISDWRKLLLKEIAVASGLGLTMAAAVSLIGAYRGGFDIAWVVALSMICIVMIGSLVGLCLPFILNRLGWDPATASAPLVTTLADASGVLIYFWIAAWILHLPAP</sequence>
<dbReference type="SMART" id="SM00116">
    <property type="entry name" value="CBS"/>
    <property type="match status" value="2"/>
</dbReference>
<feature type="transmembrane region" description="Helical" evidence="9">
    <location>
        <begin position="422"/>
        <end position="445"/>
    </location>
</feature>
<dbReference type="Pfam" id="PF03448">
    <property type="entry name" value="MgtE_N"/>
    <property type="match status" value="1"/>
</dbReference>
<dbReference type="NCBIfam" id="TIGR00400">
    <property type="entry name" value="mgtE"/>
    <property type="match status" value="1"/>
</dbReference>
<comment type="similarity">
    <text evidence="2 9">Belongs to the SLC41A transporter family.</text>
</comment>
<keyword evidence="12" id="KW-1185">Reference proteome</keyword>
<reference evidence="12" key="1">
    <citation type="journal article" date="2019" name="J. Bacteriol.">
        <title>A Mutagenic Screen Identifies a TonB-Dependent Receptor Required for the Lanthanide Metal Switch in the Type I Methanotroph 'Methylotuvimicrobium buryatense' 5GB1C.</title>
        <authorList>
            <person name="Groom J.D."/>
            <person name="Ford S.M."/>
            <person name="Pesesky M.W."/>
            <person name="Lidstrom M.E."/>
        </authorList>
    </citation>
    <scope>NUCLEOTIDE SEQUENCE [LARGE SCALE GENOMIC DNA]</scope>
    <source>
        <strain evidence="12">5GB1C</strain>
    </source>
</reference>
<keyword evidence="4 9" id="KW-0812">Transmembrane</keyword>
<keyword evidence="9" id="KW-1003">Cell membrane</keyword>
<dbReference type="SUPFAM" id="SSF54631">
    <property type="entry name" value="CBS-domain pair"/>
    <property type="match status" value="1"/>
</dbReference>
<dbReference type="PANTHER" id="PTHR43773">
    <property type="entry name" value="MAGNESIUM TRANSPORTER MGTE"/>
    <property type="match status" value="1"/>
</dbReference>
<keyword evidence="8" id="KW-0129">CBS domain</keyword>
<dbReference type="GO" id="GO:0046872">
    <property type="term" value="F:metal ion binding"/>
    <property type="evidence" value="ECO:0007669"/>
    <property type="project" value="UniProtKB-KW"/>
</dbReference>
<keyword evidence="3 9" id="KW-0813">Transport</keyword>